<dbReference type="InterPro" id="IPR027417">
    <property type="entry name" value="P-loop_NTPase"/>
</dbReference>
<proteinExistence type="predicted"/>
<feature type="domain" description="ABC transporter" evidence="5">
    <location>
        <begin position="3"/>
        <end position="231"/>
    </location>
</feature>
<keyword evidence="7" id="KW-1185">Reference proteome</keyword>
<dbReference type="PROSITE" id="PS50893">
    <property type="entry name" value="ABC_TRANSPORTER_2"/>
    <property type="match status" value="1"/>
</dbReference>
<evidence type="ECO:0000313" key="6">
    <source>
        <dbReference type="EMBL" id="KNX38927.1"/>
    </source>
</evidence>
<keyword evidence="2" id="KW-0547">Nucleotide-binding</keyword>
<evidence type="ECO:0000256" key="4">
    <source>
        <dbReference type="SAM" id="MobiDB-lite"/>
    </source>
</evidence>
<organism evidence="6 7">
    <name type="scientific">Luteipulveratus halotolerans</name>
    <dbReference type="NCBI Taxonomy" id="1631356"/>
    <lineage>
        <taxon>Bacteria</taxon>
        <taxon>Bacillati</taxon>
        <taxon>Actinomycetota</taxon>
        <taxon>Actinomycetes</taxon>
        <taxon>Micrococcales</taxon>
        <taxon>Dermacoccaceae</taxon>
        <taxon>Luteipulveratus</taxon>
    </lineage>
</organism>
<evidence type="ECO:0000256" key="3">
    <source>
        <dbReference type="ARBA" id="ARBA00022840"/>
    </source>
</evidence>
<dbReference type="PROSITE" id="PS00211">
    <property type="entry name" value="ABC_TRANSPORTER_1"/>
    <property type="match status" value="1"/>
</dbReference>
<dbReference type="InterPro" id="IPR003593">
    <property type="entry name" value="AAA+_ATPase"/>
</dbReference>
<sequence>MTVTVRSVSVELGGQRLVDDVSCDVPAGTTLGVVGPNGSGKSTLLRTIYRELAPTCGAVLVDGTDVTARALLDHARRVAALAQHDGLDLDFTVAEVVGLGRHPHPRDDTADRAAVAAALAETEVAHLAERSVLTLSGGERQRVMLARALAQATPVLVLDEPTNHLDLRHQLRVVARIATSPRTVVVALHDLNLAAALCDRLVVMDAGRVVAAGEPDNVLQPELVETVYGIRPLLVDHPETGRPQLLFSPDVHPAPDERHHHAQPQPS</sequence>
<evidence type="ECO:0000256" key="1">
    <source>
        <dbReference type="ARBA" id="ARBA00022448"/>
    </source>
</evidence>
<dbReference type="RefSeq" id="WP_050671460.1">
    <property type="nucleotide sequence ID" value="NZ_LAIR01000002.1"/>
</dbReference>
<dbReference type="SMART" id="SM00382">
    <property type="entry name" value="AAA"/>
    <property type="match status" value="1"/>
</dbReference>
<gene>
    <name evidence="6" type="ORF">VV01_20205</name>
</gene>
<dbReference type="OrthoDB" id="5296765at2"/>
<dbReference type="Gene3D" id="3.40.50.300">
    <property type="entry name" value="P-loop containing nucleotide triphosphate hydrolases"/>
    <property type="match status" value="1"/>
</dbReference>
<dbReference type="GO" id="GO:0016887">
    <property type="term" value="F:ATP hydrolysis activity"/>
    <property type="evidence" value="ECO:0007669"/>
    <property type="project" value="InterPro"/>
</dbReference>
<evidence type="ECO:0000256" key="2">
    <source>
        <dbReference type="ARBA" id="ARBA00022741"/>
    </source>
</evidence>
<feature type="region of interest" description="Disordered" evidence="4">
    <location>
        <begin position="241"/>
        <end position="267"/>
    </location>
</feature>
<dbReference type="InterPro" id="IPR017871">
    <property type="entry name" value="ABC_transporter-like_CS"/>
</dbReference>
<keyword evidence="1" id="KW-0813">Transport</keyword>
<dbReference type="PANTHER" id="PTHR42794:SF2">
    <property type="entry name" value="ABC TRANSPORTER ATP-BINDING PROTEIN"/>
    <property type="match status" value="1"/>
</dbReference>
<evidence type="ECO:0000259" key="5">
    <source>
        <dbReference type="PROSITE" id="PS50893"/>
    </source>
</evidence>
<dbReference type="InterPro" id="IPR003439">
    <property type="entry name" value="ABC_transporter-like_ATP-bd"/>
</dbReference>
<evidence type="ECO:0000313" key="7">
    <source>
        <dbReference type="Proteomes" id="UP000037397"/>
    </source>
</evidence>
<dbReference type="FunFam" id="3.40.50.300:FF:000134">
    <property type="entry name" value="Iron-enterobactin ABC transporter ATP-binding protein"/>
    <property type="match status" value="1"/>
</dbReference>
<accession>A0A0L6CMF7</accession>
<dbReference type="Proteomes" id="UP000037397">
    <property type="component" value="Unassembled WGS sequence"/>
</dbReference>
<dbReference type="AlphaFoldDB" id="A0A0L6CMF7"/>
<dbReference type="CDD" id="cd03214">
    <property type="entry name" value="ABC_Iron-Siderophores_B12_Hemin"/>
    <property type="match status" value="1"/>
</dbReference>
<protein>
    <submittedName>
        <fullName evidence="6">ABC transporter ATP-binding protein</fullName>
    </submittedName>
</protein>
<dbReference type="SUPFAM" id="SSF52540">
    <property type="entry name" value="P-loop containing nucleoside triphosphate hydrolases"/>
    <property type="match status" value="1"/>
</dbReference>
<comment type="caution">
    <text evidence="6">The sequence shown here is derived from an EMBL/GenBank/DDBJ whole genome shotgun (WGS) entry which is preliminary data.</text>
</comment>
<dbReference type="PANTHER" id="PTHR42794">
    <property type="entry name" value="HEMIN IMPORT ATP-BINDING PROTEIN HMUV"/>
    <property type="match status" value="1"/>
</dbReference>
<reference evidence="7" key="1">
    <citation type="submission" date="2015-03" db="EMBL/GenBank/DDBJ databases">
        <title>Luteipulveratus halotolerans sp. nov., a novel actinobacterium (Dermacoccaceae) from Sarawak, Malaysia.</title>
        <authorList>
            <person name="Juboi H."/>
            <person name="Basik A."/>
            <person name="Shamsul S.S."/>
            <person name="Arnold P."/>
            <person name="Schmitt E.K."/>
            <person name="Sanglier J.-J."/>
            <person name="Yeo T."/>
        </authorList>
    </citation>
    <scope>NUCLEOTIDE SEQUENCE [LARGE SCALE GENOMIC DNA]</scope>
    <source>
        <strain evidence="7">C296001</strain>
    </source>
</reference>
<dbReference type="EMBL" id="LAIR01000002">
    <property type="protein sequence ID" value="KNX38927.1"/>
    <property type="molecule type" value="Genomic_DNA"/>
</dbReference>
<dbReference type="Pfam" id="PF00005">
    <property type="entry name" value="ABC_tran"/>
    <property type="match status" value="1"/>
</dbReference>
<dbReference type="GO" id="GO:0005524">
    <property type="term" value="F:ATP binding"/>
    <property type="evidence" value="ECO:0007669"/>
    <property type="project" value="UniProtKB-KW"/>
</dbReference>
<keyword evidence="3 6" id="KW-0067">ATP-binding</keyword>
<dbReference type="STRING" id="1631356.VV01_20205"/>
<name>A0A0L6CMF7_9MICO</name>